<dbReference type="eggNOG" id="ENOG50349A8">
    <property type="taxonomic scope" value="Bacteria"/>
</dbReference>
<dbReference type="AlphaFoldDB" id="A0A095SJW4"/>
<dbReference type="EMBL" id="ARXV01000006">
    <property type="protein sequence ID" value="KGD64956.1"/>
    <property type="molecule type" value="Genomic_DNA"/>
</dbReference>
<feature type="domain" description="Knr4/Smi1-like" evidence="1">
    <location>
        <begin position="5"/>
        <end position="99"/>
    </location>
</feature>
<keyword evidence="3" id="KW-1185">Reference proteome</keyword>
<evidence type="ECO:0000313" key="2">
    <source>
        <dbReference type="EMBL" id="KGD64956.1"/>
    </source>
</evidence>
<dbReference type="OrthoDB" id="312624at2"/>
<organism evidence="2 3">
    <name type="scientific">Alcanivorax nanhaiticus</name>
    <dbReference type="NCBI Taxonomy" id="1177154"/>
    <lineage>
        <taxon>Bacteria</taxon>
        <taxon>Pseudomonadati</taxon>
        <taxon>Pseudomonadota</taxon>
        <taxon>Gammaproteobacteria</taxon>
        <taxon>Oceanospirillales</taxon>
        <taxon>Alcanivoracaceae</taxon>
        <taxon>Alcanivorax</taxon>
    </lineage>
</organism>
<sequence>MNIEKFSEFLKSIEGLASNYPSIYEGDSLISLSLYFWSWDEILDGLEKRDEWEISDNLIPFYGDWHDLFCLNTDDGKIVSINDDREIHFQWNDSANFISSLSSKEIESPKSTGIVSGQLDF</sequence>
<proteinExistence type="predicted"/>
<accession>A0A095SJW4</accession>
<dbReference type="Pfam" id="PF09346">
    <property type="entry name" value="SMI1_KNR4"/>
    <property type="match status" value="1"/>
</dbReference>
<gene>
    <name evidence="2" type="ORF">Y5S_01864</name>
</gene>
<comment type="caution">
    <text evidence="2">The sequence shown here is derived from an EMBL/GenBank/DDBJ whole genome shotgun (WGS) entry which is preliminary data.</text>
</comment>
<dbReference type="Proteomes" id="UP000029444">
    <property type="component" value="Unassembled WGS sequence"/>
</dbReference>
<name>A0A095SJW4_9GAMM</name>
<protein>
    <submittedName>
        <fullName evidence="2">Cell wall assembly/cell proliferation coordinating protein, KNR4-like protein</fullName>
    </submittedName>
</protein>
<evidence type="ECO:0000259" key="1">
    <source>
        <dbReference type="Pfam" id="PF09346"/>
    </source>
</evidence>
<reference evidence="2 3" key="1">
    <citation type="submission" date="2012-09" db="EMBL/GenBank/DDBJ databases">
        <title>Genome Sequence of alkane-degrading Bacterium Alcanivorax sp. 19-m-6.</title>
        <authorList>
            <person name="Lai Q."/>
            <person name="Shao Z."/>
        </authorList>
    </citation>
    <scope>NUCLEOTIDE SEQUENCE [LARGE SCALE GENOMIC DNA]</scope>
    <source>
        <strain evidence="2 3">19-m-6</strain>
    </source>
</reference>
<dbReference type="InterPro" id="IPR018958">
    <property type="entry name" value="Knr4/Smi1-like_dom"/>
</dbReference>
<dbReference type="Gene3D" id="3.40.1580.10">
    <property type="entry name" value="SMI1/KNR4-like"/>
    <property type="match status" value="1"/>
</dbReference>
<dbReference type="RefSeq" id="WP_035232454.1">
    <property type="nucleotide sequence ID" value="NZ_ARXV01000006.1"/>
</dbReference>
<evidence type="ECO:0000313" key="3">
    <source>
        <dbReference type="Proteomes" id="UP000029444"/>
    </source>
</evidence>
<dbReference type="InterPro" id="IPR037883">
    <property type="entry name" value="Knr4/Smi1-like_sf"/>
</dbReference>
<dbReference type="SUPFAM" id="SSF160631">
    <property type="entry name" value="SMI1/KNR4-like"/>
    <property type="match status" value="1"/>
</dbReference>